<feature type="transmembrane region" description="Helical" evidence="10">
    <location>
        <begin position="76"/>
        <end position="94"/>
    </location>
</feature>
<keyword evidence="13" id="KW-1185">Reference proteome</keyword>
<proteinExistence type="inferred from homology"/>
<evidence type="ECO:0000256" key="6">
    <source>
        <dbReference type="ARBA" id="ARBA00022989"/>
    </source>
</evidence>
<feature type="transmembrane region" description="Helical" evidence="10">
    <location>
        <begin position="325"/>
        <end position="346"/>
    </location>
</feature>
<comment type="subcellular location">
    <subcellularLocation>
        <location evidence="1">Cell membrane</location>
        <topology evidence="1">Multi-pass membrane protein</topology>
    </subcellularLocation>
</comment>
<keyword evidence="4" id="KW-0808">Transferase</keyword>
<keyword evidence="5 10" id="KW-0812">Transmembrane</keyword>
<evidence type="ECO:0000256" key="7">
    <source>
        <dbReference type="ARBA" id="ARBA00023136"/>
    </source>
</evidence>
<dbReference type="PATRIC" id="fig|157838.3.peg.242"/>
<evidence type="ECO:0000256" key="5">
    <source>
        <dbReference type="ARBA" id="ARBA00022692"/>
    </source>
</evidence>
<dbReference type="STRING" id="157838.AN964_01110"/>
<dbReference type="AlphaFoldDB" id="A0A0Q3WUP4"/>
<feature type="compositionally biased region" description="Basic and acidic residues" evidence="9">
    <location>
        <begin position="468"/>
        <end position="479"/>
    </location>
</feature>
<feature type="compositionally biased region" description="Basic and acidic residues" evidence="9">
    <location>
        <begin position="413"/>
        <end position="435"/>
    </location>
</feature>
<dbReference type="EMBL" id="LJJC01000004">
    <property type="protein sequence ID" value="KQL52277.1"/>
    <property type="molecule type" value="Genomic_DNA"/>
</dbReference>
<evidence type="ECO:0000256" key="4">
    <source>
        <dbReference type="ARBA" id="ARBA00022679"/>
    </source>
</evidence>
<keyword evidence="8" id="KW-0012">Acyltransferase</keyword>
<dbReference type="PANTHER" id="PTHR23028">
    <property type="entry name" value="ACETYLTRANSFERASE"/>
    <property type="match status" value="1"/>
</dbReference>
<evidence type="ECO:0000256" key="10">
    <source>
        <dbReference type="SAM" id="Phobius"/>
    </source>
</evidence>
<comment type="similarity">
    <text evidence="2">Belongs to the acyltransferase 3 family.</text>
</comment>
<dbReference type="InterPro" id="IPR050879">
    <property type="entry name" value="Acyltransferase_3"/>
</dbReference>
<dbReference type="GO" id="GO:0016747">
    <property type="term" value="F:acyltransferase activity, transferring groups other than amino-acyl groups"/>
    <property type="evidence" value="ECO:0007669"/>
    <property type="project" value="InterPro"/>
</dbReference>
<feature type="transmembrane region" description="Helical" evidence="10">
    <location>
        <begin position="12"/>
        <end position="28"/>
    </location>
</feature>
<evidence type="ECO:0000256" key="3">
    <source>
        <dbReference type="ARBA" id="ARBA00022475"/>
    </source>
</evidence>
<reference evidence="12 13" key="1">
    <citation type="submission" date="2015-09" db="EMBL/GenBank/DDBJ databases">
        <title>Genome sequencing project for genomic taxonomy and phylogenomics of Bacillus-like bacteria.</title>
        <authorList>
            <person name="Liu B."/>
            <person name="Wang J."/>
            <person name="Zhu Y."/>
            <person name="Liu G."/>
            <person name="Chen Q."/>
            <person name="Chen Z."/>
            <person name="Lan J."/>
            <person name="Che J."/>
            <person name="Ge C."/>
            <person name="Shi H."/>
            <person name="Pan Z."/>
            <person name="Liu X."/>
        </authorList>
    </citation>
    <scope>NUCLEOTIDE SEQUENCE [LARGE SCALE GENOMIC DNA]</scope>
    <source>
        <strain evidence="12 13">LMG 18435</strain>
    </source>
</reference>
<evidence type="ECO:0000313" key="12">
    <source>
        <dbReference type="EMBL" id="KQL52277.1"/>
    </source>
</evidence>
<evidence type="ECO:0000256" key="8">
    <source>
        <dbReference type="ARBA" id="ARBA00023315"/>
    </source>
</evidence>
<dbReference type="PANTHER" id="PTHR23028:SF53">
    <property type="entry name" value="ACYL_TRANSF_3 DOMAIN-CONTAINING PROTEIN"/>
    <property type="match status" value="1"/>
</dbReference>
<accession>A0A0Q3WUP4</accession>
<name>A0A0Q3WUP4_9BACI</name>
<dbReference type="InterPro" id="IPR002656">
    <property type="entry name" value="Acyl_transf_3_dom"/>
</dbReference>
<feature type="region of interest" description="Disordered" evidence="9">
    <location>
        <begin position="395"/>
        <end position="503"/>
    </location>
</feature>
<dbReference type="InterPro" id="IPR036514">
    <property type="entry name" value="SGNH_hydro_sf"/>
</dbReference>
<dbReference type="Proteomes" id="UP000051888">
    <property type="component" value="Unassembled WGS sequence"/>
</dbReference>
<dbReference type="SUPFAM" id="SSF52266">
    <property type="entry name" value="SGNH hydrolase"/>
    <property type="match status" value="1"/>
</dbReference>
<dbReference type="RefSeq" id="WP_055737958.1">
    <property type="nucleotide sequence ID" value="NZ_JAAIWL010000017.1"/>
</dbReference>
<feature type="compositionally biased region" description="Polar residues" evidence="9">
    <location>
        <begin position="480"/>
        <end position="503"/>
    </location>
</feature>
<evidence type="ECO:0000256" key="1">
    <source>
        <dbReference type="ARBA" id="ARBA00004651"/>
    </source>
</evidence>
<feature type="transmembrane region" description="Helical" evidence="10">
    <location>
        <begin position="34"/>
        <end position="55"/>
    </location>
</feature>
<keyword evidence="6 10" id="KW-1133">Transmembrane helix</keyword>
<feature type="domain" description="Acyltransferase 3" evidence="11">
    <location>
        <begin position="7"/>
        <end position="339"/>
    </location>
</feature>
<feature type="transmembrane region" description="Helical" evidence="10">
    <location>
        <begin position="166"/>
        <end position="186"/>
    </location>
</feature>
<evidence type="ECO:0000259" key="11">
    <source>
        <dbReference type="Pfam" id="PF01757"/>
    </source>
</evidence>
<feature type="transmembrane region" description="Helical" evidence="10">
    <location>
        <begin position="231"/>
        <end position="251"/>
    </location>
</feature>
<dbReference type="Gene3D" id="3.40.50.1110">
    <property type="entry name" value="SGNH hydrolase"/>
    <property type="match status" value="1"/>
</dbReference>
<protein>
    <recommendedName>
        <fullName evidence="11">Acyltransferase 3 domain-containing protein</fullName>
    </recommendedName>
</protein>
<keyword evidence="3" id="KW-1003">Cell membrane</keyword>
<evidence type="ECO:0000256" key="9">
    <source>
        <dbReference type="SAM" id="MobiDB-lite"/>
    </source>
</evidence>
<dbReference type="GO" id="GO:0005886">
    <property type="term" value="C:plasma membrane"/>
    <property type="evidence" value="ECO:0007669"/>
    <property type="project" value="UniProtKB-SubCell"/>
</dbReference>
<dbReference type="OrthoDB" id="9796461at2"/>
<evidence type="ECO:0000256" key="2">
    <source>
        <dbReference type="ARBA" id="ARBA00007400"/>
    </source>
</evidence>
<feature type="transmembrane region" description="Helical" evidence="10">
    <location>
        <begin position="257"/>
        <end position="280"/>
    </location>
</feature>
<gene>
    <name evidence="12" type="ORF">AN964_01110</name>
</gene>
<dbReference type="GO" id="GO:0009103">
    <property type="term" value="P:lipopolysaccharide biosynthetic process"/>
    <property type="evidence" value="ECO:0007669"/>
    <property type="project" value="TreeGrafter"/>
</dbReference>
<organism evidence="12 13">
    <name type="scientific">Heyndrickxia shackletonii</name>
    <dbReference type="NCBI Taxonomy" id="157838"/>
    <lineage>
        <taxon>Bacteria</taxon>
        <taxon>Bacillati</taxon>
        <taxon>Bacillota</taxon>
        <taxon>Bacilli</taxon>
        <taxon>Bacillales</taxon>
        <taxon>Bacillaceae</taxon>
        <taxon>Heyndrickxia</taxon>
    </lineage>
</organism>
<evidence type="ECO:0000313" key="13">
    <source>
        <dbReference type="Proteomes" id="UP000051888"/>
    </source>
</evidence>
<keyword evidence="7 10" id="KW-0472">Membrane</keyword>
<dbReference type="CDD" id="cd01840">
    <property type="entry name" value="SGNH_hydrolase_yrhL_like"/>
    <property type="match status" value="1"/>
</dbReference>
<dbReference type="Pfam" id="PF01757">
    <property type="entry name" value="Acyl_transf_3"/>
    <property type="match status" value="1"/>
</dbReference>
<feature type="transmembrane region" description="Helical" evidence="10">
    <location>
        <begin position="367"/>
        <end position="387"/>
    </location>
</feature>
<comment type="caution">
    <text evidence="12">The sequence shown here is derived from an EMBL/GenBank/DDBJ whole genome shotgun (WGS) entry which is preliminary data.</text>
</comment>
<feature type="transmembrane region" description="Helical" evidence="10">
    <location>
        <begin position="138"/>
        <end position="159"/>
    </location>
</feature>
<sequence>MNTKRYIHSLDGLRALAVFAVIFYHLGFGWASGGFLGVCVFFVLSGYLITDLLVTEKDRKGTIDLKNFWYRRARRLLPAMFTLLIVISCWVILFDRHFLDTLKGDIIAAALYFSNWWYIFHHVSYFESFGSPSLLTHFWSLAVEEQFYLLWPLFIVIGLKFLSKRSVLILTLLAAVLSGIAMAILYQPGMDPSRVYYGTDTRAFSLLIGSALALCWPSQKLAAKVPLASRFFLNLVGGLGLFVLLWMLVRTNQYESFLYLGGMVLLSIVTAFLLAALVHPASSISRIFDVKALRFLGVRSYGIYLWHYPVIMLTTPAVNTEGISIVRSIFQIGLIILLSSLSYKFIENPIRKNGFGVMWKTLGKMSFRRAFAFIGVSAVLLISLLVISNEPSAKANSKTVAPPKHTKVHTEKKKMTVVEKPRNNHDVKQKVDVASKETSTSPSTEKRKSPVQIKPSDNKVNQPSQKVTENKVTKKEDQKVNQQTVQKSNQNTQGTPPPKSNSTITAIGDSILVDVEPYLKKVFPSIKVDAEIGRQMYQALDLVKRMKINGELGNVVIIELGTNGPFTNGQLETMIKTIGVNKKIIFVNTRVPRPWQNVVNTTLNSVTAKYPNTSLVNWFSASANHNDYFEPDGVHLNPKGANVYASLVANTVK</sequence>
<feature type="compositionally biased region" description="Polar residues" evidence="9">
    <location>
        <begin position="458"/>
        <end position="467"/>
    </location>
</feature>